<dbReference type="Gene3D" id="3.40.109.10">
    <property type="entry name" value="NADH Oxidase"/>
    <property type="match status" value="1"/>
</dbReference>
<gene>
    <name evidence="1" type="ORF">BJY24_004261</name>
</gene>
<keyword evidence="2" id="KW-1185">Reference proteome</keyword>
<dbReference type="EMBL" id="JACHIT010000002">
    <property type="protein sequence ID" value="MBB5915349.1"/>
    <property type="molecule type" value="Genomic_DNA"/>
</dbReference>
<dbReference type="Proteomes" id="UP000540412">
    <property type="component" value="Unassembled WGS sequence"/>
</dbReference>
<proteinExistence type="predicted"/>
<reference evidence="1 2" key="1">
    <citation type="submission" date="2020-08" db="EMBL/GenBank/DDBJ databases">
        <title>Sequencing the genomes of 1000 actinobacteria strains.</title>
        <authorList>
            <person name="Klenk H.-P."/>
        </authorList>
    </citation>
    <scope>NUCLEOTIDE SEQUENCE [LARGE SCALE GENOMIC DNA]</scope>
    <source>
        <strain evidence="1 2">DSM 43582</strain>
    </source>
</reference>
<protein>
    <submittedName>
        <fullName evidence="1">Nitroreductase</fullName>
    </submittedName>
</protein>
<organism evidence="1 2">
    <name type="scientific">Nocardia transvalensis</name>
    <dbReference type="NCBI Taxonomy" id="37333"/>
    <lineage>
        <taxon>Bacteria</taxon>
        <taxon>Bacillati</taxon>
        <taxon>Actinomycetota</taxon>
        <taxon>Actinomycetes</taxon>
        <taxon>Mycobacteriales</taxon>
        <taxon>Nocardiaceae</taxon>
        <taxon>Nocardia</taxon>
    </lineage>
</organism>
<dbReference type="NCBIfam" id="NF047509">
    <property type="entry name" value="Rv3131_FMN_oxido"/>
    <property type="match status" value="1"/>
</dbReference>
<dbReference type="RefSeq" id="WP_040749101.1">
    <property type="nucleotide sequence ID" value="NZ_JACHIT010000002.1"/>
</dbReference>
<evidence type="ECO:0000313" key="2">
    <source>
        <dbReference type="Proteomes" id="UP000540412"/>
    </source>
</evidence>
<dbReference type="PANTHER" id="PTHR23026:SF123">
    <property type="entry name" value="NAD(P)H NITROREDUCTASE RV3131-RELATED"/>
    <property type="match status" value="1"/>
</dbReference>
<dbReference type="GO" id="GO:0016491">
    <property type="term" value="F:oxidoreductase activity"/>
    <property type="evidence" value="ECO:0007669"/>
    <property type="project" value="InterPro"/>
</dbReference>
<evidence type="ECO:0000313" key="1">
    <source>
        <dbReference type="EMBL" id="MBB5915349.1"/>
    </source>
</evidence>
<dbReference type="InterPro" id="IPR050627">
    <property type="entry name" value="Nitroreductase/BluB"/>
</dbReference>
<dbReference type="SUPFAM" id="SSF55469">
    <property type="entry name" value="FMN-dependent nitroreductase-like"/>
    <property type="match status" value="2"/>
</dbReference>
<dbReference type="AlphaFoldDB" id="A0A7W9UJD5"/>
<sequence length="326" mass="35131">MNSGDFPAEVVGDVVAMAVRAPSVHNSQPWRWRFTGDALELHADPVRHLAVTDPTQRALLMSCGAALQHARVALAARDLRAEVDYFPVLGDRTHLATLRVTPGRATQADIELAEAVPRRQSDRRRYGSRPVSSARIRRVSRPAGEFGAAARLVPPTLHEPLADATRIAADRHSGDSAYLRELARWSGRHGAADGVPAANTPPPRAGEAIRQRVFTAPELPDLGTGSDGSEWLVLCTLGDDRLAHLRAGEAAGAVLLSATAIGLSSCLQTEPLGMPDLRAAIRTEVLYDCAFPQAMIRLGWVSPTAAPLPPTPRRRIAEVIDQPVRR</sequence>
<dbReference type="PANTHER" id="PTHR23026">
    <property type="entry name" value="NADPH NITROREDUCTASE"/>
    <property type="match status" value="1"/>
</dbReference>
<name>A0A7W9UJD5_9NOCA</name>
<dbReference type="InterPro" id="IPR000415">
    <property type="entry name" value="Nitroreductase-like"/>
</dbReference>
<comment type="caution">
    <text evidence="1">The sequence shown here is derived from an EMBL/GenBank/DDBJ whole genome shotgun (WGS) entry which is preliminary data.</text>
</comment>
<accession>A0A7W9UJD5</accession>